<dbReference type="InterPro" id="IPR022453">
    <property type="entry name" value="Znf_MqsA-type"/>
</dbReference>
<organism evidence="1 2">
    <name type="scientific">Laspinema palackyanum D2a</name>
    <dbReference type="NCBI Taxonomy" id="2953684"/>
    <lineage>
        <taxon>Bacteria</taxon>
        <taxon>Bacillati</taxon>
        <taxon>Cyanobacteriota</taxon>
        <taxon>Cyanophyceae</taxon>
        <taxon>Oscillatoriophycideae</taxon>
        <taxon>Oscillatoriales</taxon>
        <taxon>Laspinemataceae</taxon>
        <taxon>Laspinema</taxon>
        <taxon>Laspinema palackyanum</taxon>
    </lineage>
</organism>
<accession>A0ABT2MN94</accession>
<keyword evidence="2" id="KW-1185">Reference proteome</keyword>
<name>A0ABT2MN94_9CYAN</name>
<dbReference type="NCBIfam" id="TIGR03831">
    <property type="entry name" value="YgiT_finger"/>
    <property type="match status" value="1"/>
</dbReference>
<reference evidence="1 2" key="1">
    <citation type="journal article" date="2022" name="Front. Microbiol.">
        <title>High genomic differentiation and limited gene flow indicate recent cryptic speciation within the genus Laspinema (cyanobacteria).</title>
        <authorList>
            <person name="Stanojkovic A."/>
            <person name="Skoupy S."/>
            <person name="Skaloud P."/>
            <person name="Dvorak P."/>
        </authorList>
    </citation>
    <scope>NUCLEOTIDE SEQUENCE [LARGE SCALE GENOMIC DNA]</scope>
    <source>
        <strain evidence="1 2">D2a</strain>
    </source>
</reference>
<evidence type="ECO:0000313" key="2">
    <source>
        <dbReference type="Proteomes" id="UP001525890"/>
    </source>
</evidence>
<proteinExistence type="predicted"/>
<sequence length="77" mass="8988">MTDDFSQETLIEKKVTYTLEVNGKFFMIENVPARVCEETGESFFSPETVERIQQMIWGQEKPKRVIETPVYEFSTSS</sequence>
<protein>
    <submittedName>
        <fullName evidence="1">YgiT-type zinc finger protein</fullName>
    </submittedName>
</protein>
<gene>
    <name evidence="1" type="ORF">NG799_03360</name>
</gene>
<dbReference type="Gene3D" id="3.10.20.860">
    <property type="match status" value="1"/>
</dbReference>
<dbReference type="Proteomes" id="UP001525890">
    <property type="component" value="Unassembled WGS sequence"/>
</dbReference>
<evidence type="ECO:0000313" key="1">
    <source>
        <dbReference type="EMBL" id="MCT7965371.1"/>
    </source>
</evidence>
<dbReference type="RefSeq" id="WP_368005070.1">
    <property type="nucleotide sequence ID" value="NZ_JAMXFF010000003.1"/>
</dbReference>
<dbReference type="EMBL" id="JAMXFF010000003">
    <property type="protein sequence ID" value="MCT7965371.1"/>
    <property type="molecule type" value="Genomic_DNA"/>
</dbReference>
<comment type="caution">
    <text evidence="1">The sequence shown here is derived from an EMBL/GenBank/DDBJ whole genome shotgun (WGS) entry which is preliminary data.</text>
</comment>